<evidence type="ECO:0000256" key="2">
    <source>
        <dbReference type="ARBA" id="ARBA00022737"/>
    </source>
</evidence>
<protein>
    <submittedName>
        <fullName evidence="6">Uncharacterized protein</fullName>
    </submittedName>
</protein>
<evidence type="ECO:0000256" key="1">
    <source>
        <dbReference type="ARBA" id="ARBA00022574"/>
    </source>
</evidence>
<dbReference type="AlphaFoldDB" id="A0A7S4AIB7"/>
<sequence>MDDPEVFMDASSSTAVGNNKSNKNNTSTTSSSDLIDQTLNLPAHHHPSQRSQLLTLSFNQDGGCLAVGTANGFSVHNLHPQYNLSVERSLRGGIGQIEMLFRCNLMALVGGGSDPHAAPHRVLIWDDHVPNEIGELSFRQIVLRVKLRKDAIAVALRDRVYVYHLADLSLRDKIYTADNPYGLLSLSTHVQDMVLACPSVTMGHVRVELYGMRKTMLIEAHESTLRALVLTADGSKLATASHKGTIVRVWDVATSQNIYEFRRGVERANITCLAFSWDDQWIACSSDKGTTHIFYLDNESSSSKKDKEKKQQLKNKTKSKGSIFASTGSSLLSSGSKLLMGSFSSSASKSPIKSVCQIRGVPHPLACAFIGDAPHLIAVAGWDADGNGVLLISEFAAHQEARRVAYHVLVKNASTADETEEERRRRRARGWVPGGSTNKNTSGDDLSKNDPRMHFGHLQISDEMAEESYRFQTQTTEDDFCEVIVQPRQEPVIGDKPLVPSSSSSSSSLPPSPNQQQEQEYHQEQEEQEKQNGQQTSPSKSSPEKEKQHSESDNATGNNDSENDNSVAAKETAKDSDDRKSGCKSKETGAGAEDSCGEDPTPAATERSGNDSTDRDDTE</sequence>
<proteinExistence type="inferred from homology"/>
<feature type="compositionally biased region" description="Low complexity" evidence="5">
    <location>
        <begin position="18"/>
        <end position="32"/>
    </location>
</feature>
<dbReference type="Pfam" id="PF21032">
    <property type="entry name" value="PROPPIN"/>
    <property type="match status" value="1"/>
</dbReference>
<dbReference type="SMART" id="SM00320">
    <property type="entry name" value="WD40"/>
    <property type="match status" value="3"/>
</dbReference>
<dbReference type="Gene3D" id="2.130.10.10">
    <property type="entry name" value="YVTN repeat-like/Quinoprotein amine dehydrogenase"/>
    <property type="match status" value="1"/>
</dbReference>
<organism evidence="6">
    <name type="scientific">Pseudo-nitzschia australis</name>
    <dbReference type="NCBI Taxonomy" id="44445"/>
    <lineage>
        <taxon>Eukaryota</taxon>
        <taxon>Sar</taxon>
        <taxon>Stramenopiles</taxon>
        <taxon>Ochrophyta</taxon>
        <taxon>Bacillariophyta</taxon>
        <taxon>Bacillariophyceae</taxon>
        <taxon>Bacillariophycidae</taxon>
        <taxon>Bacillariales</taxon>
        <taxon>Bacillariaceae</taxon>
        <taxon>Pseudo-nitzschia</taxon>
    </lineage>
</organism>
<keyword evidence="2" id="KW-0677">Repeat</keyword>
<dbReference type="InterPro" id="IPR001680">
    <property type="entry name" value="WD40_rpt"/>
</dbReference>
<dbReference type="SUPFAM" id="SSF50978">
    <property type="entry name" value="WD40 repeat-like"/>
    <property type="match status" value="1"/>
</dbReference>
<feature type="region of interest" description="Disordered" evidence="5">
    <location>
        <begin position="1"/>
        <end position="33"/>
    </location>
</feature>
<gene>
    <name evidence="6" type="ORF">PAUS00366_LOCUS9482</name>
</gene>
<feature type="compositionally biased region" description="Basic and acidic residues" evidence="5">
    <location>
        <begin position="571"/>
        <end position="587"/>
    </location>
</feature>
<keyword evidence="1 4" id="KW-0853">WD repeat</keyword>
<evidence type="ECO:0000313" key="6">
    <source>
        <dbReference type="EMBL" id="CAE0716730.1"/>
    </source>
</evidence>
<comment type="similarity">
    <text evidence="3">Belongs to the WD repeat PROPPIN family.</text>
</comment>
<evidence type="ECO:0000256" key="4">
    <source>
        <dbReference type="PROSITE-ProRule" id="PRU00221"/>
    </source>
</evidence>
<feature type="compositionally biased region" description="Polar residues" evidence="5">
    <location>
        <begin position="435"/>
        <end position="444"/>
    </location>
</feature>
<feature type="compositionally biased region" description="Basic and acidic residues" evidence="5">
    <location>
        <begin position="608"/>
        <end position="619"/>
    </location>
</feature>
<feature type="compositionally biased region" description="Polar residues" evidence="5">
    <location>
        <begin position="553"/>
        <end position="566"/>
    </location>
</feature>
<accession>A0A7S4AIB7</accession>
<feature type="region of interest" description="Disordered" evidence="5">
    <location>
        <begin position="414"/>
        <end position="453"/>
    </location>
</feature>
<evidence type="ECO:0000256" key="5">
    <source>
        <dbReference type="SAM" id="MobiDB-lite"/>
    </source>
</evidence>
<dbReference type="InterPro" id="IPR036322">
    <property type="entry name" value="WD40_repeat_dom_sf"/>
</dbReference>
<dbReference type="GO" id="GO:0005737">
    <property type="term" value="C:cytoplasm"/>
    <property type="evidence" value="ECO:0007669"/>
    <property type="project" value="UniProtKB-ARBA"/>
</dbReference>
<feature type="compositionally biased region" description="Basic and acidic residues" evidence="5">
    <location>
        <begin position="519"/>
        <end position="530"/>
    </location>
</feature>
<name>A0A7S4AIB7_9STRA</name>
<feature type="compositionally biased region" description="Basic and acidic residues" evidence="5">
    <location>
        <begin position="542"/>
        <end position="552"/>
    </location>
</feature>
<dbReference type="PROSITE" id="PS50082">
    <property type="entry name" value="WD_REPEATS_2"/>
    <property type="match status" value="1"/>
</dbReference>
<reference evidence="6" key="1">
    <citation type="submission" date="2021-01" db="EMBL/GenBank/DDBJ databases">
        <authorList>
            <person name="Corre E."/>
            <person name="Pelletier E."/>
            <person name="Niang G."/>
            <person name="Scheremetjew M."/>
            <person name="Finn R."/>
            <person name="Kale V."/>
            <person name="Holt S."/>
            <person name="Cochrane G."/>
            <person name="Meng A."/>
            <person name="Brown T."/>
            <person name="Cohen L."/>
        </authorList>
    </citation>
    <scope>NUCLEOTIDE SEQUENCE</scope>
    <source>
        <strain evidence="6">10249 10 AB</strain>
    </source>
</reference>
<evidence type="ECO:0000256" key="3">
    <source>
        <dbReference type="ARBA" id="ARBA00025740"/>
    </source>
</evidence>
<feature type="region of interest" description="Disordered" evidence="5">
    <location>
        <begin position="489"/>
        <end position="619"/>
    </location>
</feature>
<dbReference type="InterPro" id="IPR048720">
    <property type="entry name" value="PROPPIN"/>
</dbReference>
<feature type="repeat" description="WD" evidence="4">
    <location>
        <begin position="218"/>
        <end position="260"/>
    </location>
</feature>
<dbReference type="InterPro" id="IPR015943">
    <property type="entry name" value="WD40/YVTN_repeat-like_dom_sf"/>
</dbReference>
<dbReference type="PANTHER" id="PTHR11227">
    <property type="entry name" value="WD-REPEAT PROTEIN INTERACTING WITH PHOSPHOINOSIDES WIPI -RELATED"/>
    <property type="match status" value="1"/>
</dbReference>
<feature type="compositionally biased region" description="Low complexity" evidence="5">
    <location>
        <begin position="531"/>
        <end position="541"/>
    </location>
</feature>
<feature type="compositionally biased region" description="Low complexity" evidence="5">
    <location>
        <begin position="497"/>
        <end position="509"/>
    </location>
</feature>
<dbReference type="EMBL" id="HBIX01012758">
    <property type="protein sequence ID" value="CAE0716730.1"/>
    <property type="molecule type" value="Transcribed_RNA"/>
</dbReference>